<dbReference type="Proteomes" id="UP001579974">
    <property type="component" value="Unassembled WGS sequence"/>
</dbReference>
<organism evidence="2 3">
    <name type="scientific">Alicyclobacillus fastidiosus</name>
    <dbReference type="NCBI Taxonomy" id="392011"/>
    <lineage>
        <taxon>Bacteria</taxon>
        <taxon>Bacillati</taxon>
        <taxon>Bacillota</taxon>
        <taxon>Bacilli</taxon>
        <taxon>Bacillales</taxon>
        <taxon>Alicyclobacillaceae</taxon>
        <taxon>Alicyclobacillus</taxon>
    </lineage>
</organism>
<protein>
    <submittedName>
        <fullName evidence="2">Uncharacterized protein</fullName>
    </submittedName>
</protein>
<accession>A0ABV5ALW6</accession>
<dbReference type="RefSeq" id="WP_375330616.1">
    <property type="nucleotide sequence ID" value="NZ_JBDXSU010000060.1"/>
</dbReference>
<evidence type="ECO:0000313" key="3">
    <source>
        <dbReference type="Proteomes" id="UP001579974"/>
    </source>
</evidence>
<gene>
    <name evidence="2" type="ORF">KKP3000_003908</name>
</gene>
<feature type="region of interest" description="Disordered" evidence="1">
    <location>
        <begin position="32"/>
        <end position="62"/>
    </location>
</feature>
<sequence>TGEFSADDFEEFQTVVDSGPYLSTVRHRHSEKQSTLFNTTQDSPVGNGQATALRQPDLCPMD</sequence>
<proteinExistence type="predicted"/>
<reference evidence="2 3" key="1">
    <citation type="journal article" date="2024" name="Int. J. Mol. Sci.">
        <title>Exploration of Alicyclobacillus spp. Genome in Search of Antibiotic Resistance.</title>
        <authorList>
            <person name="Bucka-Kolendo J."/>
            <person name="Kiousi D.E."/>
            <person name="Dekowska A."/>
            <person name="Mikolajczuk-Szczyrba A."/>
            <person name="Karadedos D.M."/>
            <person name="Michael P."/>
            <person name="Galanis A."/>
            <person name="Sokolowska B."/>
        </authorList>
    </citation>
    <scope>NUCLEOTIDE SEQUENCE [LARGE SCALE GENOMIC DNA]</scope>
    <source>
        <strain evidence="2 3">KKP 3000</strain>
    </source>
</reference>
<evidence type="ECO:0000313" key="2">
    <source>
        <dbReference type="EMBL" id="MFB5193267.1"/>
    </source>
</evidence>
<feature type="compositionally biased region" description="Polar residues" evidence="1">
    <location>
        <begin position="33"/>
        <end position="52"/>
    </location>
</feature>
<comment type="caution">
    <text evidence="2">The sequence shown here is derived from an EMBL/GenBank/DDBJ whole genome shotgun (WGS) entry which is preliminary data.</text>
</comment>
<keyword evidence="3" id="KW-1185">Reference proteome</keyword>
<evidence type="ECO:0000256" key="1">
    <source>
        <dbReference type="SAM" id="MobiDB-lite"/>
    </source>
</evidence>
<name>A0ABV5ALW6_9BACL</name>
<feature type="non-terminal residue" evidence="2">
    <location>
        <position position="1"/>
    </location>
</feature>
<dbReference type="EMBL" id="JBDXSU010000060">
    <property type="protein sequence ID" value="MFB5193267.1"/>
    <property type="molecule type" value="Genomic_DNA"/>
</dbReference>